<organism evidence="2 3">
    <name type="scientific">Citrus x changshan-huyou</name>
    <dbReference type="NCBI Taxonomy" id="2935761"/>
    <lineage>
        <taxon>Eukaryota</taxon>
        <taxon>Viridiplantae</taxon>
        <taxon>Streptophyta</taxon>
        <taxon>Embryophyta</taxon>
        <taxon>Tracheophyta</taxon>
        <taxon>Spermatophyta</taxon>
        <taxon>Magnoliopsida</taxon>
        <taxon>eudicotyledons</taxon>
        <taxon>Gunneridae</taxon>
        <taxon>Pentapetalae</taxon>
        <taxon>rosids</taxon>
        <taxon>malvids</taxon>
        <taxon>Sapindales</taxon>
        <taxon>Rutaceae</taxon>
        <taxon>Aurantioideae</taxon>
        <taxon>Citrus</taxon>
    </lineage>
</organism>
<dbReference type="Proteomes" id="UP001428341">
    <property type="component" value="Unassembled WGS sequence"/>
</dbReference>
<comment type="caution">
    <text evidence="2">The sequence shown here is derived from an EMBL/GenBank/DDBJ whole genome shotgun (WGS) entry which is preliminary data.</text>
</comment>
<feature type="compositionally biased region" description="Gly residues" evidence="1">
    <location>
        <begin position="139"/>
        <end position="150"/>
    </location>
</feature>
<name>A0AAP0QN48_9ROSI</name>
<dbReference type="PANTHER" id="PTHR35483:SF1">
    <property type="entry name" value="GLYCINE-RICH PROTEIN-RELATED"/>
    <property type="match status" value="1"/>
</dbReference>
<gene>
    <name evidence="2" type="ORF">WN944_015993</name>
</gene>
<feature type="region of interest" description="Disordered" evidence="1">
    <location>
        <begin position="127"/>
        <end position="156"/>
    </location>
</feature>
<keyword evidence="3" id="KW-1185">Reference proteome</keyword>
<dbReference type="EMBL" id="JBCGBO010000005">
    <property type="protein sequence ID" value="KAK9200794.1"/>
    <property type="molecule type" value="Genomic_DNA"/>
</dbReference>
<protein>
    <submittedName>
        <fullName evidence="2">Uncharacterized protein</fullName>
    </submittedName>
</protein>
<evidence type="ECO:0000313" key="3">
    <source>
        <dbReference type="Proteomes" id="UP001428341"/>
    </source>
</evidence>
<dbReference type="PANTHER" id="PTHR35483">
    <property type="entry name" value="NUCLEUSENVELOPE PROTEIN"/>
    <property type="match status" value="1"/>
</dbReference>
<accession>A0AAP0QN48</accession>
<dbReference type="GO" id="GO:0009507">
    <property type="term" value="C:chloroplast"/>
    <property type="evidence" value="ECO:0007669"/>
    <property type="project" value="TreeGrafter"/>
</dbReference>
<evidence type="ECO:0000256" key="1">
    <source>
        <dbReference type="SAM" id="MobiDB-lite"/>
    </source>
</evidence>
<sequence>MNCIQATSAGKPCVHLPNRIRSVRERNTTRRTSLKLNATAYNHGLPALKCRQKSTVVCSLGGKDKSDDKVRFCANAAFLSCNIHNLESNLGVVQGAPWQDFSKAMGNLGKGQSVEDVLRQQIQKQEFYDGDGGKSPPRRGGGGRGGGGSEESGDEGVSGIIDETVQVVLATIGFILLYIYIVAGEELTKLGKDYIKYLLGGSKSVRLSNAMDALESFWKTLSDNKLVYDKYWLEKEILNTTTWFDGPEKYRRMLRSYMERSADEES</sequence>
<proteinExistence type="predicted"/>
<evidence type="ECO:0000313" key="2">
    <source>
        <dbReference type="EMBL" id="KAK9200794.1"/>
    </source>
</evidence>
<dbReference type="AlphaFoldDB" id="A0AAP0QN48"/>
<reference evidence="2 3" key="1">
    <citation type="submission" date="2024-05" db="EMBL/GenBank/DDBJ databases">
        <title>Haplotype-resolved chromosome-level genome assembly of Huyou (Citrus changshanensis).</title>
        <authorList>
            <person name="Miao C."/>
            <person name="Chen W."/>
            <person name="Wu Y."/>
            <person name="Wang L."/>
            <person name="Zhao S."/>
            <person name="Grierson D."/>
            <person name="Xu C."/>
            <person name="Chen K."/>
        </authorList>
    </citation>
    <scope>NUCLEOTIDE SEQUENCE [LARGE SCALE GENOMIC DNA]</scope>
    <source>
        <strain evidence="2">01-14</strain>
        <tissue evidence="2">Leaf</tissue>
    </source>
</reference>